<proteinExistence type="predicted"/>
<protein>
    <submittedName>
        <fullName evidence="1">Uncharacterized protein</fullName>
    </submittedName>
</protein>
<evidence type="ECO:0000313" key="2">
    <source>
        <dbReference type="Proteomes" id="UP001159363"/>
    </source>
</evidence>
<name>A0ABQ9HZV2_9NEOP</name>
<accession>A0ABQ9HZV2</accession>
<comment type="caution">
    <text evidence="1">The sequence shown here is derived from an EMBL/GenBank/DDBJ whole genome shotgun (WGS) entry which is preliminary data.</text>
</comment>
<sequence>MGQTTVDFLGRVCAKENSAHPIHLTACHAQVIANISWLCQLVKKLHPMLHITRLANNRPTIDTISTAGPPQRKQHMKKLKEQFKHTFCYASMHAASCLYRQK</sequence>
<keyword evidence="2" id="KW-1185">Reference proteome</keyword>
<evidence type="ECO:0000313" key="1">
    <source>
        <dbReference type="EMBL" id="KAJ8889925.1"/>
    </source>
</evidence>
<dbReference type="EMBL" id="JARBHB010000003">
    <property type="protein sequence ID" value="KAJ8889925.1"/>
    <property type="molecule type" value="Genomic_DNA"/>
</dbReference>
<reference evidence="1 2" key="1">
    <citation type="submission" date="2023-02" db="EMBL/GenBank/DDBJ databases">
        <title>LHISI_Scaffold_Assembly.</title>
        <authorList>
            <person name="Stuart O.P."/>
            <person name="Cleave R."/>
            <person name="Magrath M.J.L."/>
            <person name="Mikheyev A.S."/>
        </authorList>
    </citation>
    <scope>NUCLEOTIDE SEQUENCE [LARGE SCALE GENOMIC DNA]</scope>
    <source>
        <strain evidence="1">Daus_M_001</strain>
        <tissue evidence="1">Leg muscle</tissue>
    </source>
</reference>
<organism evidence="1 2">
    <name type="scientific">Dryococelus australis</name>
    <dbReference type="NCBI Taxonomy" id="614101"/>
    <lineage>
        <taxon>Eukaryota</taxon>
        <taxon>Metazoa</taxon>
        <taxon>Ecdysozoa</taxon>
        <taxon>Arthropoda</taxon>
        <taxon>Hexapoda</taxon>
        <taxon>Insecta</taxon>
        <taxon>Pterygota</taxon>
        <taxon>Neoptera</taxon>
        <taxon>Polyneoptera</taxon>
        <taxon>Phasmatodea</taxon>
        <taxon>Verophasmatodea</taxon>
        <taxon>Anareolatae</taxon>
        <taxon>Phasmatidae</taxon>
        <taxon>Eurycanthinae</taxon>
        <taxon>Dryococelus</taxon>
    </lineage>
</organism>
<gene>
    <name evidence="1" type="ORF">PR048_009430</name>
</gene>
<dbReference type="Proteomes" id="UP001159363">
    <property type="component" value="Chromosome 3"/>
</dbReference>